<keyword evidence="9" id="KW-0813">Transport</keyword>
<gene>
    <name evidence="11" type="primary">LOC130472056</name>
</gene>
<reference evidence="10" key="1">
    <citation type="journal article" date="2021" name="Nat. Commun.">
        <title>Genomic analyses provide insights into spinach domestication and the genetic basis of agronomic traits.</title>
        <authorList>
            <person name="Cai X."/>
            <person name="Sun X."/>
            <person name="Xu C."/>
            <person name="Sun H."/>
            <person name="Wang X."/>
            <person name="Ge C."/>
            <person name="Zhang Z."/>
            <person name="Wang Q."/>
            <person name="Fei Z."/>
            <person name="Jiao C."/>
            <person name="Wang Q."/>
        </authorList>
    </citation>
    <scope>NUCLEOTIDE SEQUENCE [LARGE SCALE GENOMIC DNA]</scope>
    <source>
        <strain evidence="10">cv. Varoflay</strain>
    </source>
</reference>
<sequence length="202" mass="21909">MEQKQYVDTIIKVETALPKTNKDKQSQHRIEQAEDDELDYSKQAQWLRTMVLETNDGLISTASLMIGVGVINKHHVKDVIILCGLAGILVGAFITAVGEFFSVISPRMEIQKGLVHPLHVAISLALAFSIGGMIPLIVVGLFIKGYIVRLGAVPGALSVGLAVFGWLGAFLGGASWFRAGLRVLLFSWVAMTITLGLVVPQW</sequence>
<dbReference type="PANTHER" id="PTHR31851">
    <property type="entry name" value="FE(2+)/MN(2+) TRANSPORTER PCL1"/>
    <property type="match status" value="1"/>
</dbReference>
<dbReference type="RefSeq" id="XP_056698449.1">
    <property type="nucleotide sequence ID" value="XM_056842471.1"/>
</dbReference>
<evidence type="ECO:0000256" key="4">
    <source>
        <dbReference type="ARBA" id="ARBA00022554"/>
    </source>
</evidence>
<evidence type="ECO:0000256" key="1">
    <source>
        <dbReference type="ARBA" id="ARBA00004128"/>
    </source>
</evidence>
<evidence type="ECO:0000256" key="7">
    <source>
        <dbReference type="ARBA" id="ARBA00023136"/>
    </source>
</evidence>
<feature type="transmembrane region" description="Helical" evidence="9">
    <location>
        <begin position="183"/>
        <end position="200"/>
    </location>
</feature>
<evidence type="ECO:0000256" key="8">
    <source>
        <dbReference type="ARBA" id="ARBA00044464"/>
    </source>
</evidence>
<organism evidence="10 11">
    <name type="scientific">Spinacia oleracea</name>
    <name type="common">Spinach</name>
    <dbReference type="NCBI Taxonomy" id="3562"/>
    <lineage>
        <taxon>Eukaryota</taxon>
        <taxon>Viridiplantae</taxon>
        <taxon>Streptophyta</taxon>
        <taxon>Embryophyta</taxon>
        <taxon>Tracheophyta</taxon>
        <taxon>Spermatophyta</taxon>
        <taxon>Magnoliopsida</taxon>
        <taxon>eudicotyledons</taxon>
        <taxon>Gunneridae</taxon>
        <taxon>Pentapetalae</taxon>
        <taxon>Caryophyllales</taxon>
        <taxon>Chenopodiaceae</taxon>
        <taxon>Chenopodioideae</taxon>
        <taxon>Anserineae</taxon>
        <taxon>Spinacia</taxon>
    </lineage>
</organism>
<dbReference type="Pfam" id="PF01988">
    <property type="entry name" value="VIT1"/>
    <property type="match status" value="2"/>
</dbReference>
<keyword evidence="10" id="KW-1185">Reference proteome</keyword>
<keyword evidence="3" id="KW-0408">Iron</keyword>
<evidence type="ECO:0000256" key="9">
    <source>
        <dbReference type="RuleBase" id="RU369115"/>
    </source>
</evidence>
<keyword evidence="9" id="KW-0406">Ion transport</keyword>
<evidence type="ECO:0000313" key="11">
    <source>
        <dbReference type="RefSeq" id="XP_056698449.1"/>
    </source>
</evidence>
<name>A0ABM3RS48_SPIOL</name>
<comment type="function">
    <text evidence="9">Vacuolar Fe(2+) uptake transporter.</text>
</comment>
<comment type="similarity">
    <text evidence="2 9">Belongs to the CCC1 family.</text>
</comment>
<keyword evidence="7 9" id="KW-0472">Membrane</keyword>
<comment type="catalytic activity">
    <reaction evidence="8">
        <text>Fe(2+)(in) = Fe(2+)(out)</text>
        <dbReference type="Rhea" id="RHEA:28486"/>
        <dbReference type="ChEBI" id="CHEBI:29033"/>
    </reaction>
    <physiologicalReaction direction="left-to-right" evidence="8">
        <dbReference type="Rhea" id="RHEA:28487"/>
    </physiologicalReaction>
</comment>
<keyword evidence="4 9" id="KW-0926">Vacuole</keyword>
<evidence type="ECO:0000313" key="10">
    <source>
        <dbReference type="Proteomes" id="UP000813463"/>
    </source>
</evidence>
<comment type="subcellular location">
    <subcellularLocation>
        <location evidence="1 9">Vacuole membrane</location>
        <topology evidence="1 9">Multi-pass membrane protein</topology>
    </subcellularLocation>
</comment>
<keyword evidence="5 9" id="KW-0812">Transmembrane</keyword>
<keyword evidence="6 9" id="KW-1133">Transmembrane helix</keyword>
<reference evidence="11" key="2">
    <citation type="submission" date="2025-08" db="UniProtKB">
        <authorList>
            <consortium name="RefSeq"/>
        </authorList>
    </citation>
    <scope>IDENTIFICATION</scope>
    <source>
        <tissue evidence="11">Leaf</tissue>
    </source>
</reference>
<feature type="transmembrane region" description="Helical" evidence="9">
    <location>
        <begin position="155"/>
        <end position="177"/>
    </location>
</feature>
<dbReference type="GeneID" id="130472056"/>
<dbReference type="InterPro" id="IPR008217">
    <property type="entry name" value="Ccc1_fam"/>
</dbReference>
<evidence type="ECO:0000256" key="3">
    <source>
        <dbReference type="ARBA" id="ARBA00022496"/>
    </source>
</evidence>
<evidence type="ECO:0000256" key="5">
    <source>
        <dbReference type="ARBA" id="ARBA00022692"/>
    </source>
</evidence>
<evidence type="ECO:0000256" key="2">
    <source>
        <dbReference type="ARBA" id="ARBA00007049"/>
    </source>
</evidence>
<feature type="transmembrane region" description="Helical" evidence="9">
    <location>
        <begin position="79"/>
        <end position="98"/>
    </location>
</feature>
<keyword evidence="3" id="KW-0410">Iron transport</keyword>
<evidence type="ECO:0000256" key="6">
    <source>
        <dbReference type="ARBA" id="ARBA00022989"/>
    </source>
</evidence>
<proteinExistence type="inferred from homology"/>
<protein>
    <recommendedName>
        <fullName evidence="9">Vacuolar iron transporter</fullName>
    </recommendedName>
</protein>
<feature type="transmembrane region" description="Helical" evidence="9">
    <location>
        <begin position="118"/>
        <end position="143"/>
    </location>
</feature>
<dbReference type="Proteomes" id="UP000813463">
    <property type="component" value="Chromosome 4"/>
</dbReference>
<accession>A0ABM3RS48</accession>
<comment type="caution">
    <text evidence="9">Lacks conserved residue(s) required for the propagation of feature annotation.</text>
</comment>